<dbReference type="FunFam" id="3.40.50.720:FF:000084">
    <property type="entry name" value="Short-chain dehydrogenase reductase"/>
    <property type="match status" value="1"/>
</dbReference>
<sequence>MAPAKQLGLEQSASPQEHYKHTLERLSRIQSHLATTPRTGKLKGKVAIITGVGSLKGIGRASALSFAHEGAQHLYLMDLSGENLPNLKSTIEERYPDVTVTVIQADAADDKAISDVCHQALREQGRLDIFFANVRARYSTLSFHVTASAQAGVAFSRTLEEISGEMFTNMMRINALSCFLAVKHASAAMKQTNEARGKPLSGGSIILTASSLSLLFYSSGIPSILTLTVAVAGIRSGAGPVDYSASKAAVNSIAQTTAWQLQRTNVRVNALCPGIIETAMTAPVFDRARQRGTVYKIGQINPLGRYGVPEEIANAALFLASDDSSYVNGQLFAVDGGLTASGPVVSGKFA</sequence>
<dbReference type="Pfam" id="PF00106">
    <property type="entry name" value="adh_short"/>
    <property type="match status" value="1"/>
</dbReference>
<dbReference type="CDD" id="cd05233">
    <property type="entry name" value="SDR_c"/>
    <property type="match status" value="1"/>
</dbReference>
<evidence type="ECO:0000313" key="4">
    <source>
        <dbReference type="Proteomes" id="UP000759537"/>
    </source>
</evidence>
<dbReference type="PANTHER" id="PTHR43180:SF66">
    <property type="entry name" value="SHORT-CHAIN DEHYDROGENASE_REDUCTASE FAMILY PROTEIN"/>
    <property type="match status" value="1"/>
</dbReference>
<dbReference type="PANTHER" id="PTHR43180">
    <property type="entry name" value="3-OXOACYL-(ACYL-CARRIER-PROTEIN) REDUCTASE (AFU_ORTHOLOGUE AFUA_6G11210)"/>
    <property type="match status" value="1"/>
</dbReference>
<evidence type="ECO:0000313" key="3">
    <source>
        <dbReference type="EMBL" id="KAF8482870.1"/>
    </source>
</evidence>
<reference evidence="3" key="2">
    <citation type="journal article" date="2020" name="Nat. Commun.">
        <title>Large-scale genome sequencing of mycorrhizal fungi provides insights into the early evolution of symbiotic traits.</title>
        <authorList>
            <person name="Miyauchi S."/>
            <person name="Kiss E."/>
            <person name="Kuo A."/>
            <person name="Drula E."/>
            <person name="Kohler A."/>
            <person name="Sanchez-Garcia M."/>
            <person name="Morin E."/>
            <person name="Andreopoulos B."/>
            <person name="Barry K.W."/>
            <person name="Bonito G."/>
            <person name="Buee M."/>
            <person name="Carver A."/>
            <person name="Chen C."/>
            <person name="Cichocki N."/>
            <person name="Clum A."/>
            <person name="Culley D."/>
            <person name="Crous P.W."/>
            <person name="Fauchery L."/>
            <person name="Girlanda M."/>
            <person name="Hayes R.D."/>
            <person name="Keri Z."/>
            <person name="LaButti K."/>
            <person name="Lipzen A."/>
            <person name="Lombard V."/>
            <person name="Magnuson J."/>
            <person name="Maillard F."/>
            <person name="Murat C."/>
            <person name="Nolan M."/>
            <person name="Ohm R.A."/>
            <person name="Pangilinan J."/>
            <person name="Pereira M.F."/>
            <person name="Perotto S."/>
            <person name="Peter M."/>
            <person name="Pfister S."/>
            <person name="Riley R."/>
            <person name="Sitrit Y."/>
            <person name="Stielow J.B."/>
            <person name="Szollosi G."/>
            <person name="Zifcakova L."/>
            <person name="Stursova M."/>
            <person name="Spatafora J.W."/>
            <person name="Tedersoo L."/>
            <person name="Vaario L.M."/>
            <person name="Yamada A."/>
            <person name="Yan M."/>
            <person name="Wang P."/>
            <person name="Xu J."/>
            <person name="Bruns T."/>
            <person name="Baldrian P."/>
            <person name="Vilgalys R."/>
            <person name="Dunand C."/>
            <person name="Henrissat B."/>
            <person name="Grigoriev I.V."/>
            <person name="Hibbett D."/>
            <person name="Nagy L.G."/>
            <person name="Martin F.M."/>
        </authorList>
    </citation>
    <scope>NUCLEOTIDE SEQUENCE</scope>
    <source>
        <strain evidence="3">Prilba</strain>
    </source>
</reference>
<dbReference type="InterPro" id="IPR002347">
    <property type="entry name" value="SDR_fam"/>
</dbReference>
<protein>
    <submittedName>
        <fullName evidence="3">Sex determination protein tasselseed-2</fullName>
    </submittedName>
</protein>
<dbReference type="InterPro" id="IPR036291">
    <property type="entry name" value="NAD(P)-bd_dom_sf"/>
</dbReference>
<proteinExistence type="inferred from homology"/>
<keyword evidence="4" id="KW-1185">Reference proteome</keyword>
<keyword evidence="2" id="KW-0560">Oxidoreductase</keyword>
<dbReference type="Gene3D" id="3.40.50.720">
    <property type="entry name" value="NAD(P)-binding Rossmann-like Domain"/>
    <property type="match status" value="1"/>
</dbReference>
<dbReference type="GO" id="GO:0016491">
    <property type="term" value="F:oxidoreductase activity"/>
    <property type="evidence" value="ECO:0007669"/>
    <property type="project" value="UniProtKB-KW"/>
</dbReference>
<dbReference type="SUPFAM" id="SSF51735">
    <property type="entry name" value="NAD(P)-binding Rossmann-fold domains"/>
    <property type="match status" value="1"/>
</dbReference>
<dbReference type="EMBL" id="WHVB01000005">
    <property type="protein sequence ID" value="KAF8482870.1"/>
    <property type="molecule type" value="Genomic_DNA"/>
</dbReference>
<accession>A0A9P5MZW9</accession>
<reference evidence="3" key="1">
    <citation type="submission" date="2019-10" db="EMBL/GenBank/DDBJ databases">
        <authorList>
            <consortium name="DOE Joint Genome Institute"/>
            <person name="Kuo A."/>
            <person name="Miyauchi S."/>
            <person name="Kiss E."/>
            <person name="Drula E."/>
            <person name="Kohler A."/>
            <person name="Sanchez-Garcia M."/>
            <person name="Andreopoulos B."/>
            <person name="Barry K.W."/>
            <person name="Bonito G."/>
            <person name="Buee M."/>
            <person name="Carver A."/>
            <person name="Chen C."/>
            <person name="Cichocki N."/>
            <person name="Clum A."/>
            <person name="Culley D."/>
            <person name="Crous P.W."/>
            <person name="Fauchery L."/>
            <person name="Girlanda M."/>
            <person name="Hayes R."/>
            <person name="Keri Z."/>
            <person name="LaButti K."/>
            <person name="Lipzen A."/>
            <person name="Lombard V."/>
            <person name="Magnuson J."/>
            <person name="Maillard F."/>
            <person name="Morin E."/>
            <person name="Murat C."/>
            <person name="Nolan M."/>
            <person name="Ohm R."/>
            <person name="Pangilinan J."/>
            <person name="Pereira M."/>
            <person name="Perotto S."/>
            <person name="Peter M."/>
            <person name="Riley R."/>
            <person name="Sitrit Y."/>
            <person name="Stielow B."/>
            <person name="Szollosi G."/>
            <person name="Zifcakova L."/>
            <person name="Stursova M."/>
            <person name="Spatafora J.W."/>
            <person name="Tedersoo L."/>
            <person name="Vaario L.-M."/>
            <person name="Yamada A."/>
            <person name="Yan M."/>
            <person name="Wang P."/>
            <person name="Xu J."/>
            <person name="Bruns T."/>
            <person name="Baldrian P."/>
            <person name="Vilgalys R."/>
            <person name="Henrissat B."/>
            <person name="Grigoriev I.V."/>
            <person name="Hibbett D."/>
            <person name="Nagy L.G."/>
            <person name="Martin F.M."/>
        </authorList>
    </citation>
    <scope>NUCLEOTIDE SEQUENCE</scope>
    <source>
        <strain evidence="3">Prilba</strain>
    </source>
</reference>
<dbReference type="AlphaFoldDB" id="A0A9P5MZW9"/>
<organism evidence="3 4">
    <name type="scientific">Russula ochroleuca</name>
    <dbReference type="NCBI Taxonomy" id="152965"/>
    <lineage>
        <taxon>Eukaryota</taxon>
        <taxon>Fungi</taxon>
        <taxon>Dikarya</taxon>
        <taxon>Basidiomycota</taxon>
        <taxon>Agaricomycotina</taxon>
        <taxon>Agaricomycetes</taxon>
        <taxon>Russulales</taxon>
        <taxon>Russulaceae</taxon>
        <taxon>Russula</taxon>
    </lineage>
</organism>
<comment type="similarity">
    <text evidence="1">Belongs to the short-chain dehydrogenases/reductases (SDR) family.</text>
</comment>
<dbReference type="Pfam" id="PF13561">
    <property type="entry name" value="adh_short_C2"/>
    <property type="match status" value="1"/>
</dbReference>
<comment type="caution">
    <text evidence="3">The sequence shown here is derived from an EMBL/GenBank/DDBJ whole genome shotgun (WGS) entry which is preliminary data.</text>
</comment>
<name>A0A9P5MZW9_9AGAM</name>
<evidence type="ECO:0000256" key="2">
    <source>
        <dbReference type="ARBA" id="ARBA00023002"/>
    </source>
</evidence>
<gene>
    <name evidence="3" type="ORF">DFH94DRAFT_824120</name>
</gene>
<evidence type="ECO:0000256" key="1">
    <source>
        <dbReference type="ARBA" id="ARBA00006484"/>
    </source>
</evidence>
<dbReference type="PRINTS" id="PR00081">
    <property type="entry name" value="GDHRDH"/>
</dbReference>
<dbReference type="Proteomes" id="UP000759537">
    <property type="component" value="Unassembled WGS sequence"/>
</dbReference>
<dbReference type="OrthoDB" id="4131217at2759"/>